<keyword evidence="1" id="KW-1185">Reference proteome</keyword>
<protein>
    <submittedName>
        <fullName evidence="2">Uncharacterized protein LOC112457708</fullName>
    </submittedName>
</protein>
<dbReference type="RefSeq" id="XP_024876664.1">
    <property type="nucleotide sequence ID" value="XM_025020896.1"/>
</dbReference>
<gene>
    <name evidence="2" type="primary">LOC112457708</name>
</gene>
<reference evidence="2" key="1">
    <citation type="submission" date="2025-08" db="UniProtKB">
        <authorList>
            <consortium name="RefSeq"/>
        </authorList>
    </citation>
    <scope>IDENTIFICATION</scope>
    <source>
        <tissue evidence="2">Whole body</tissue>
    </source>
</reference>
<evidence type="ECO:0000313" key="2">
    <source>
        <dbReference type="RefSeq" id="XP_024876664.1"/>
    </source>
</evidence>
<dbReference type="GeneID" id="112457708"/>
<name>A0A6J1Q3B6_9HYME</name>
<organism evidence="1 2">
    <name type="scientific">Temnothorax curvispinosus</name>
    <dbReference type="NCBI Taxonomy" id="300111"/>
    <lineage>
        <taxon>Eukaryota</taxon>
        <taxon>Metazoa</taxon>
        <taxon>Ecdysozoa</taxon>
        <taxon>Arthropoda</taxon>
        <taxon>Hexapoda</taxon>
        <taxon>Insecta</taxon>
        <taxon>Pterygota</taxon>
        <taxon>Neoptera</taxon>
        <taxon>Endopterygota</taxon>
        <taxon>Hymenoptera</taxon>
        <taxon>Apocrita</taxon>
        <taxon>Aculeata</taxon>
        <taxon>Formicoidea</taxon>
        <taxon>Formicidae</taxon>
        <taxon>Myrmicinae</taxon>
        <taxon>Temnothorax</taxon>
    </lineage>
</organism>
<dbReference type="OrthoDB" id="7554073at2759"/>
<sequence length="438" mass="49816">MDGIAEYRCAACKKSIKNLVVKCKACAGVFYHPGCVTKHKIQDGNREIISCPGPFEKIMIEDEKEMEKNKTRTTTGRPMGATGVNVAASGNGSAKATGPAGTDVKIDLLIKTVKEIKNEMVCKKEIRTIIKEIIQQEIGIIKQEMENLKRMMMDGTCGASRKYSEAVKEKKKENILIIKPKAQQESKDTKKIVKEKIDIKNMEVGISKLRKGGGGSVILGCETDEEMKTLKDKVQATMGEDFKVNEPQWKKPKIKVINVGEDEIKMDDDKLLDAIKRQNRIEDTAGEDLFMRIVKRMYKRRDKNNERSNGKRREEEGSLILEVDNGTHEAIIKRGKLNIGWRKCIVYNFISVVRCYKCWGYFHMAKNCTRQEACFKCAGYHKVNECTAAIKNCVNCTYKNKTYNLKLNTEHEAIDSECPTFKKILEEEKRRAGWEDSK</sequence>
<proteinExistence type="predicted"/>
<evidence type="ECO:0000313" key="1">
    <source>
        <dbReference type="Proteomes" id="UP000504618"/>
    </source>
</evidence>
<dbReference type="Proteomes" id="UP000504618">
    <property type="component" value="Unplaced"/>
</dbReference>
<accession>A0A6J1Q3B6</accession>
<dbReference type="AlphaFoldDB" id="A0A6J1Q3B6"/>